<gene>
    <name evidence="1" type="ORF">GCM10023331_00700</name>
</gene>
<accession>A0ABP9CWG1</accession>
<reference evidence="2" key="1">
    <citation type="journal article" date="2019" name="Int. J. Syst. Evol. Microbiol.">
        <title>The Global Catalogue of Microorganisms (GCM) 10K type strain sequencing project: providing services to taxonomists for standard genome sequencing and annotation.</title>
        <authorList>
            <consortium name="The Broad Institute Genomics Platform"/>
            <consortium name="The Broad Institute Genome Sequencing Center for Infectious Disease"/>
            <person name="Wu L."/>
            <person name="Ma J."/>
        </authorList>
    </citation>
    <scope>NUCLEOTIDE SEQUENCE [LARGE SCALE GENOMIC DNA]</scope>
    <source>
        <strain evidence="2">JCM 18326</strain>
    </source>
</reference>
<sequence length="72" mass="8802">MPFRQTPYQEFIAPVSNPREFFDSYELQKKKTKDDYLKGHVKYDTSVHDEERCIYYDGFDYNPQKPNDINYH</sequence>
<dbReference type="RefSeq" id="WP_345368418.1">
    <property type="nucleotide sequence ID" value="NZ_BAABJX010000001.1"/>
</dbReference>
<organism evidence="1 2">
    <name type="scientific">Algivirga pacifica</name>
    <dbReference type="NCBI Taxonomy" id="1162670"/>
    <lineage>
        <taxon>Bacteria</taxon>
        <taxon>Pseudomonadati</taxon>
        <taxon>Bacteroidota</taxon>
        <taxon>Cytophagia</taxon>
        <taxon>Cytophagales</taxon>
        <taxon>Flammeovirgaceae</taxon>
        <taxon>Algivirga</taxon>
    </lineage>
</organism>
<evidence type="ECO:0000313" key="1">
    <source>
        <dbReference type="EMBL" id="GAA4820159.1"/>
    </source>
</evidence>
<protein>
    <submittedName>
        <fullName evidence="1">Uncharacterized protein</fullName>
    </submittedName>
</protein>
<name>A0ABP9CWG1_9BACT</name>
<evidence type="ECO:0000313" key="2">
    <source>
        <dbReference type="Proteomes" id="UP001500298"/>
    </source>
</evidence>
<proteinExistence type="predicted"/>
<keyword evidence="2" id="KW-1185">Reference proteome</keyword>
<comment type="caution">
    <text evidence="1">The sequence shown here is derived from an EMBL/GenBank/DDBJ whole genome shotgun (WGS) entry which is preliminary data.</text>
</comment>
<dbReference type="EMBL" id="BAABJX010000001">
    <property type="protein sequence ID" value="GAA4820159.1"/>
    <property type="molecule type" value="Genomic_DNA"/>
</dbReference>
<dbReference type="Proteomes" id="UP001500298">
    <property type="component" value="Unassembled WGS sequence"/>
</dbReference>